<dbReference type="Proteomes" id="UP000464378">
    <property type="component" value="Chromosome"/>
</dbReference>
<evidence type="ECO:0000256" key="3">
    <source>
        <dbReference type="ARBA" id="ARBA00022448"/>
    </source>
</evidence>
<keyword evidence="6 9" id="KW-0249">Electron transport</keyword>
<evidence type="ECO:0000256" key="4">
    <source>
        <dbReference type="ARBA" id="ARBA00022485"/>
    </source>
</evidence>
<evidence type="ECO:0000256" key="5">
    <source>
        <dbReference type="ARBA" id="ARBA00022723"/>
    </source>
</evidence>
<dbReference type="PANTHER" id="PTHR42859">
    <property type="entry name" value="OXIDOREDUCTASE"/>
    <property type="match status" value="1"/>
</dbReference>
<dbReference type="PROSITE" id="PS51379">
    <property type="entry name" value="4FE4S_FER_2"/>
    <property type="match status" value="1"/>
</dbReference>
<keyword evidence="4 9" id="KW-0004">4Fe-4S</keyword>
<dbReference type="InterPro" id="IPR017896">
    <property type="entry name" value="4Fe4S_Fe-S-bd"/>
</dbReference>
<evidence type="ECO:0000256" key="9">
    <source>
        <dbReference type="RuleBase" id="RU365098"/>
    </source>
</evidence>
<dbReference type="SUPFAM" id="SSF54862">
    <property type="entry name" value="4Fe-4S ferredoxins"/>
    <property type="match status" value="1"/>
</dbReference>
<dbReference type="Pfam" id="PF00037">
    <property type="entry name" value="Fer4"/>
    <property type="match status" value="1"/>
</dbReference>
<protein>
    <recommendedName>
        <fullName evidence="9">Ferredoxin</fullName>
    </recommendedName>
</protein>
<dbReference type="InterPro" id="IPR017900">
    <property type="entry name" value="4Fe4S_Fe_S_CS"/>
</dbReference>
<dbReference type="GO" id="GO:0046872">
    <property type="term" value="F:metal ion binding"/>
    <property type="evidence" value="ECO:0007669"/>
    <property type="project" value="UniProtKB-UniRule"/>
</dbReference>
<keyword evidence="7 9" id="KW-0408">Iron</keyword>
<evidence type="ECO:0000256" key="2">
    <source>
        <dbReference type="ARBA" id="ARBA00001966"/>
    </source>
</evidence>
<dbReference type="InterPro" id="IPR050294">
    <property type="entry name" value="RnfB_subfamily"/>
</dbReference>
<comment type="function">
    <text evidence="9">Ferredoxins are iron-sulfur proteins that transfer electrons in a wide variety of metabolic reactions.</text>
</comment>
<organism evidence="12">
    <name type="scientific">Tuwongella immobilis</name>
    <dbReference type="NCBI Taxonomy" id="692036"/>
    <lineage>
        <taxon>Bacteria</taxon>
        <taxon>Pseudomonadati</taxon>
        <taxon>Planctomycetota</taxon>
        <taxon>Planctomycetia</taxon>
        <taxon>Gemmatales</taxon>
        <taxon>Gemmataceae</taxon>
        <taxon>Tuwongella</taxon>
    </lineage>
</organism>
<feature type="region of interest" description="Disordered" evidence="10">
    <location>
        <begin position="82"/>
        <end position="102"/>
    </location>
</feature>
<comment type="cofactor">
    <cofactor evidence="2 9">
        <name>[4Fe-4S] cluster</name>
        <dbReference type="ChEBI" id="CHEBI:49883"/>
    </cofactor>
</comment>
<evidence type="ECO:0000256" key="8">
    <source>
        <dbReference type="ARBA" id="ARBA00023014"/>
    </source>
</evidence>
<dbReference type="InParanoid" id="A0A6C2YNS9"/>
<dbReference type="PRINTS" id="PR00354">
    <property type="entry name" value="7FE8SFRDOXIN"/>
</dbReference>
<evidence type="ECO:0000256" key="10">
    <source>
        <dbReference type="SAM" id="MobiDB-lite"/>
    </source>
</evidence>
<name>A0A6C2YNS9_9BACT</name>
<dbReference type="Gene3D" id="3.30.70.20">
    <property type="match status" value="1"/>
</dbReference>
<feature type="domain" description="4Fe-4S ferredoxin-type" evidence="11">
    <location>
        <begin position="31"/>
        <end position="60"/>
    </location>
</feature>
<dbReference type="KEGG" id="tim:GMBLW1_06800"/>
<dbReference type="PANTHER" id="PTHR42859:SF2">
    <property type="entry name" value="FERREDOXIN"/>
    <property type="match status" value="1"/>
</dbReference>
<dbReference type="InterPro" id="IPR000813">
    <property type="entry name" value="7Fe_ferredoxin"/>
</dbReference>
<dbReference type="GO" id="GO:0051539">
    <property type="term" value="F:4 iron, 4 sulfur cluster binding"/>
    <property type="evidence" value="ECO:0007669"/>
    <property type="project" value="UniProtKB-UniRule"/>
</dbReference>
<keyword evidence="3 9" id="KW-0813">Transport</keyword>
<evidence type="ECO:0000259" key="11">
    <source>
        <dbReference type="PROSITE" id="PS51379"/>
    </source>
</evidence>
<comment type="cofactor">
    <cofactor evidence="1">
        <name>[3Fe-4S] cluster</name>
        <dbReference type="ChEBI" id="CHEBI:21137"/>
    </cofactor>
</comment>
<evidence type="ECO:0000313" key="13">
    <source>
        <dbReference type="Proteomes" id="UP000464378"/>
    </source>
</evidence>
<proteinExistence type="predicted"/>
<keyword evidence="5 9" id="KW-0479">Metal-binding</keyword>
<evidence type="ECO:0000313" key="12">
    <source>
        <dbReference type="EMBL" id="VIP03280.1"/>
    </source>
</evidence>
<dbReference type="PROSITE" id="PS00198">
    <property type="entry name" value="4FE4S_FER_1"/>
    <property type="match status" value="1"/>
</dbReference>
<dbReference type="AlphaFoldDB" id="A0A6C2YNS9"/>
<keyword evidence="8 9" id="KW-0411">Iron-sulfur</keyword>
<evidence type="ECO:0000256" key="7">
    <source>
        <dbReference type="ARBA" id="ARBA00023004"/>
    </source>
</evidence>
<dbReference type="EMBL" id="LR586016">
    <property type="protein sequence ID" value="VIP03280.1"/>
    <property type="molecule type" value="Genomic_DNA"/>
</dbReference>
<accession>A0A6C2YNS9</accession>
<feature type="compositionally biased region" description="Basic and acidic residues" evidence="10">
    <location>
        <begin position="82"/>
        <end position="95"/>
    </location>
</feature>
<dbReference type="EMBL" id="LR593887">
    <property type="protein sequence ID" value="VTS03927.1"/>
    <property type="molecule type" value="Genomic_DNA"/>
</dbReference>
<sequence>MPHVVTKPCYDCKYTDCCVVCPVECFYQDESMLYIDPTDCIDCEACVPECPVEAIYGSDNVPGDWQEFVQLNADRTAALKKGNDAHITEKQDPKEGPSCSKS</sequence>
<evidence type="ECO:0000256" key="1">
    <source>
        <dbReference type="ARBA" id="ARBA00001927"/>
    </source>
</evidence>
<reference evidence="12" key="1">
    <citation type="submission" date="2019-04" db="EMBL/GenBank/DDBJ databases">
        <authorList>
            <consortium name="Science for Life Laboratories"/>
        </authorList>
    </citation>
    <scope>NUCLEOTIDE SEQUENCE</scope>
    <source>
        <strain evidence="12">MBLW1</strain>
    </source>
</reference>
<dbReference type="GO" id="GO:0009055">
    <property type="term" value="F:electron transfer activity"/>
    <property type="evidence" value="ECO:0007669"/>
    <property type="project" value="UniProtKB-UniRule"/>
</dbReference>
<keyword evidence="13" id="KW-1185">Reference proteome</keyword>
<gene>
    <name evidence="12" type="ORF">GMBLW1_06800</name>
</gene>
<evidence type="ECO:0000256" key="6">
    <source>
        <dbReference type="ARBA" id="ARBA00022982"/>
    </source>
</evidence>
<dbReference type="RefSeq" id="WP_162658363.1">
    <property type="nucleotide sequence ID" value="NZ_LR593887.1"/>
</dbReference>